<gene>
    <name evidence="2" type="ORF">LA76x_1290</name>
</gene>
<feature type="transmembrane region" description="Helical" evidence="1">
    <location>
        <begin position="68"/>
        <end position="87"/>
    </location>
</feature>
<keyword evidence="1" id="KW-1133">Transmembrane helix</keyword>
<feature type="transmembrane region" description="Helical" evidence="1">
    <location>
        <begin position="38"/>
        <end position="56"/>
    </location>
</feature>
<evidence type="ECO:0000313" key="3">
    <source>
        <dbReference type="Proteomes" id="UP000060787"/>
    </source>
</evidence>
<name>A0A0S2F7A5_LYSAN</name>
<evidence type="ECO:0000313" key="2">
    <source>
        <dbReference type="EMBL" id="ALN79448.1"/>
    </source>
</evidence>
<organism evidence="2 3">
    <name type="scientific">Lysobacter antibioticus</name>
    <dbReference type="NCBI Taxonomy" id="84531"/>
    <lineage>
        <taxon>Bacteria</taxon>
        <taxon>Pseudomonadati</taxon>
        <taxon>Pseudomonadota</taxon>
        <taxon>Gammaproteobacteria</taxon>
        <taxon>Lysobacterales</taxon>
        <taxon>Lysobacteraceae</taxon>
        <taxon>Lysobacter</taxon>
    </lineage>
</organism>
<evidence type="ECO:0000256" key="1">
    <source>
        <dbReference type="SAM" id="Phobius"/>
    </source>
</evidence>
<dbReference type="PATRIC" id="fig|84531.8.peg.1314"/>
<dbReference type="STRING" id="84531.LA76x_1290"/>
<dbReference type="Proteomes" id="UP000060787">
    <property type="component" value="Chromosome"/>
</dbReference>
<sequence length="132" mass="13323">MTPPTEPLLSIPALTGTAAASSSLGVIAWTSPLAHVGVPAAVLCMAFTGVACGLLVNKPGGSRKRLYGLALAYTAVSACIAIVVPSFPGLGFLQPVAPAMALLVAFFAQSLIPVIGEALAERLKRDIGGKPQ</sequence>
<feature type="transmembrane region" description="Helical" evidence="1">
    <location>
        <begin position="99"/>
        <end position="120"/>
    </location>
</feature>
<dbReference type="AlphaFoldDB" id="A0A0S2F7A5"/>
<dbReference type="EMBL" id="CP011129">
    <property type="protein sequence ID" value="ALN79448.1"/>
    <property type="molecule type" value="Genomic_DNA"/>
</dbReference>
<keyword evidence="1" id="KW-0812">Transmembrane</keyword>
<dbReference type="RefSeq" id="WP_057917029.1">
    <property type="nucleotide sequence ID" value="NZ_CP011129.1"/>
</dbReference>
<proteinExistence type="predicted"/>
<keyword evidence="1" id="KW-0472">Membrane</keyword>
<accession>A0A0S2F7A5</accession>
<protein>
    <submittedName>
        <fullName evidence="2">Uncharacterized protein</fullName>
    </submittedName>
</protein>
<keyword evidence="3" id="KW-1185">Reference proteome</keyword>
<dbReference type="KEGG" id="lab:LA76x_1290"/>
<reference evidence="2 3" key="1">
    <citation type="journal article" date="2015" name="BMC Genomics">
        <title>Comparative genomics and metabolic profiling of the genus Lysobacter.</title>
        <authorList>
            <person name="de Bruijn I."/>
            <person name="Cheng X."/>
            <person name="de Jager V."/>
            <person name="Exposito R.G."/>
            <person name="Watrous J."/>
            <person name="Patel N."/>
            <person name="Postma J."/>
            <person name="Dorrestein P.C."/>
            <person name="Kobayashi D."/>
            <person name="Raaijmakers J.M."/>
        </authorList>
    </citation>
    <scope>NUCLEOTIDE SEQUENCE [LARGE SCALE GENOMIC DNA]</scope>
    <source>
        <strain evidence="2 3">76</strain>
    </source>
</reference>